<feature type="compositionally biased region" description="Pro residues" evidence="2">
    <location>
        <begin position="1112"/>
        <end position="1142"/>
    </location>
</feature>
<proteinExistence type="predicted"/>
<feature type="compositionally biased region" description="Polar residues" evidence="2">
    <location>
        <begin position="800"/>
        <end position="814"/>
    </location>
</feature>
<feature type="compositionally biased region" description="Basic and acidic residues" evidence="2">
    <location>
        <begin position="754"/>
        <end position="766"/>
    </location>
</feature>
<feature type="compositionally biased region" description="Polar residues" evidence="2">
    <location>
        <begin position="1426"/>
        <end position="1441"/>
    </location>
</feature>
<feature type="region of interest" description="Disordered" evidence="2">
    <location>
        <begin position="147"/>
        <end position="292"/>
    </location>
</feature>
<feature type="region of interest" description="Disordered" evidence="2">
    <location>
        <begin position="1391"/>
        <end position="1446"/>
    </location>
</feature>
<protein>
    <submittedName>
        <fullName evidence="3">Uncharacterized protein</fullName>
    </submittedName>
</protein>
<feature type="region of interest" description="Disordered" evidence="2">
    <location>
        <begin position="709"/>
        <end position="833"/>
    </location>
</feature>
<feature type="compositionally biased region" description="Pro residues" evidence="2">
    <location>
        <begin position="1290"/>
        <end position="1299"/>
    </location>
</feature>
<feature type="compositionally biased region" description="Basic and acidic residues" evidence="2">
    <location>
        <begin position="1075"/>
        <end position="1089"/>
    </location>
</feature>
<feature type="compositionally biased region" description="Basic and acidic residues" evidence="2">
    <location>
        <begin position="69"/>
        <end position="84"/>
    </location>
</feature>
<feature type="compositionally biased region" description="Polar residues" evidence="2">
    <location>
        <begin position="203"/>
        <end position="218"/>
    </location>
</feature>
<feature type="compositionally biased region" description="Basic and acidic residues" evidence="2">
    <location>
        <begin position="1235"/>
        <end position="1248"/>
    </location>
</feature>
<gene>
    <name evidence="3" type="ORF">EB796_009372</name>
</gene>
<feature type="compositionally biased region" description="Basic and acidic residues" evidence="2">
    <location>
        <begin position="571"/>
        <end position="585"/>
    </location>
</feature>
<feature type="region of interest" description="Disordered" evidence="2">
    <location>
        <begin position="1102"/>
        <end position="1317"/>
    </location>
</feature>
<evidence type="ECO:0000256" key="1">
    <source>
        <dbReference type="SAM" id="Coils"/>
    </source>
</evidence>
<dbReference type="Proteomes" id="UP000593567">
    <property type="component" value="Unassembled WGS sequence"/>
</dbReference>
<feature type="region of interest" description="Disordered" evidence="2">
    <location>
        <begin position="431"/>
        <end position="473"/>
    </location>
</feature>
<feature type="compositionally biased region" description="Basic and acidic residues" evidence="2">
    <location>
        <begin position="731"/>
        <end position="741"/>
    </location>
</feature>
<feature type="compositionally biased region" description="Basic and acidic residues" evidence="2">
    <location>
        <begin position="353"/>
        <end position="392"/>
    </location>
</feature>
<feature type="compositionally biased region" description="Polar residues" evidence="2">
    <location>
        <begin position="636"/>
        <end position="645"/>
    </location>
</feature>
<feature type="coiled-coil region" evidence="1">
    <location>
        <begin position="936"/>
        <end position="973"/>
    </location>
</feature>
<feature type="compositionally biased region" description="Polar residues" evidence="2">
    <location>
        <begin position="455"/>
        <end position="473"/>
    </location>
</feature>
<feature type="region of interest" description="Disordered" evidence="2">
    <location>
        <begin position="1010"/>
        <end position="1046"/>
    </location>
</feature>
<feature type="region of interest" description="Disordered" evidence="2">
    <location>
        <begin position="569"/>
        <end position="645"/>
    </location>
</feature>
<dbReference type="EMBL" id="VXIV02001514">
    <property type="protein sequence ID" value="KAF6032351.1"/>
    <property type="molecule type" value="Genomic_DNA"/>
</dbReference>
<sequence length="1527" mass="170585">MGDKGTNIGSIDVTITDDALGALVADEEPCSIDEISPDVVCDEQTEAIFKLNEAKDIIFGIQQIPDAKENHEEKETNEETKIVSEKSGIPECNTKPSDNKEHKETLVPDGSYTKNCNILVDKYQWSVNFCIKVKSLHKHLSARDYKLYTRKKRGRPQKEKSQKQLPKEQKSSKSSELKSKQLSKKNSYKSHKNSEASNRKSKNNSIIKVESTPTSTYKSAEFVPSDSSSSDDEPATQNDSKSLLERKFSQNSKPLVVAEHSSTESHDSDLDVISNKRKKFSKTPIKSSSVAKEKTKILKDIIISKSSKTVVGDKSKCKESMVTKRKLSSSEEVSDQLTSEPSVIVRENSSSSETHKSSVKPKFDKSNNWEKDNDNKVSEPVKPKEARQENKVENGASLETKILEKGGIAEADKKGANSEALEAVKVSSNGNNAIQKGSKQPVAGIESQEEVKSTAAVSNLKNQPNDENNPCASNAMETIKTDHTSGSDMETQPSPSAQQPQLVTAQIPSVKGYATSELNSPTSVTLIPACHSIKAMLKQCKFCKVILIDCIRYPNNVQKLHVAEVQNTVKAEQREKKKKEKREAEEVGLEEISSKKKKSKIDKIAEEGQPAESKVSGESAESVQHSGENDKKAKLENQNQQHLDPWSQAITNFNMMKIPKKKPKSSAPAVTIPVESASERLMKVQNALQSSLKSTPRVDKDKHFNYMYENENNHRSQYKSLQLHAKSSSHNSRDSPYEHPVRKPAAKPFNPYDDPDRISRRDQRRKDFAHRRGSSKSSREAVVDEAPPDMFTGGDDSPVYHSNVQLAAPNSQRGPRTPDLNKDPLGLTENLNSSKVTVTEDRFREKVVKKTEDRFSTSAEMAAGRSKSYNTNKEYKGSFEEQQLKIAAMMTKGYSQQLKENPQSVSEPIKPQLAVPRVEDRFRSSNVDADIEEVAKKSIAIELAKLQAEREQLRVEQEKLEKLRLEAFEQKKKPDAALQIEEVELTQAASAEKKAAPFKKKVAPTGFYKVDSKLGSPVEKKSLSDSPFPNPPPDQPEIPEGGELMSQSVLDEIARISLEISKQIAVATGVSGSKLNKEELKSENEKIVKNKYEERKARIKQLVSASNSVSQPVPPLPEHPPPPVPESAPPPDVPPPDVPPPPPDDDMNAYPPPPGYGVPPLPKPSPPRTPPLPVQPPKELQCEPLPPPLPRGDLQKYYPSLPTFSSNQEQLHSLPYPEDYYRSQDSVKQSKKRLRDFPFHASSHEDPFHVFQPSQRKQDSSYSLPPPKKDEFKSRGLPVKRKSNDLHSPMVPPPLPPPLLSSKRRTRIPSTPPDSIEPELELSEEELAMQAMGLPTRFSKTPLNGDLLMASASKPEVTLTAPTSNIHAPLYEMIKEVNDIYSHLEEGEILDSPTKPYYRSNSNVKQMPIRQSDPSPRRPWLPPPQTSRSQQLPLSKTPGSNSRRKFDGYNYLNETADDMSSYPESELFSKYPEESNEPRRTFYEWQAYVDTEAGDVEEGSMDTAEFSRGYNYQRNNLNPRRQDNVGF</sequence>
<feature type="region of interest" description="Disordered" evidence="2">
    <location>
        <begin position="1067"/>
        <end position="1089"/>
    </location>
</feature>
<evidence type="ECO:0000313" key="4">
    <source>
        <dbReference type="Proteomes" id="UP000593567"/>
    </source>
</evidence>
<feature type="compositionally biased region" description="Polar residues" evidence="2">
    <location>
        <begin position="486"/>
        <end position="501"/>
    </location>
</feature>
<feature type="compositionally biased region" description="Polar residues" evidence="2">
    <location>
        <begin position="1252"/>
        <end position="1263"/>
    </location>
</feature>
<feature type="region of interest" description="Disordered" evidence="2">
    <location>
        <begin position="482"/>
        <end position="501"/>
    </location>
</feature>
<accession>A0A7J7K306</accession>
<organism evidence="3 4">
    <name type="scientific">Bugula neritina</name>
    <name type="common">Brown bryozoan</name>
    <name type="synonym">Sertularia neritina</name>
    <dbReference type="NCBI Taxonomy" id="10212"/>
    <lineage>
        <taxon>Eukaryota</taxon>
        <taxon>Metazoa</taxon>
        <taxon>Spiralia</taxon>
        <taxon>Lophotrochozoa</taxon>
        <taxon>Bryozoa</taxon>
        <taxon>Gymnolaemata</taxon>
        <taxon>Cheilostomatida</taxon>
        <taxon>Flustrina</taxon>
        <taxon>Buguloidea</taxon>
        <taxon>Bugulidae</taxon>
        <taxon>Bugula</taxon>
    </lineage>
</organism>
<feature type="compositionally biased region" description="Basic and acidic residues" evidence="2">
    <location>
        <begin position="156"/>
        <end position="179"/>
    </location>
</feature>
<evidence type="ECO:0000256" key="2">
    <source>
        <dbReference type="SAM" id="MobiDB-lite"/>
    </source>
</evidence>
<feature type="compositionally biased region" description="Pro residues" evidence="2">
    <location>
        <begin position="1150"/>
        <end position="1176"/>
    </location>
</feature>
<comment type="caution">
    <text evidence="3">The sequence shown here is derived from an EMBL/GenBank/DDBJ whole genome shotgun (WGS) entry which is preliminary data.</text>
</comment>
<name>A0A7J7K306_BUGNE</name>
<feature type="compositionally biased region" description="Basic and acidic residues" evidence="2">
    <location>
        <begin position="97"/>
        <end position="106"/>
    </location>
</feature>
<feature type="region of interest" description="Disordered" evidence="2">
    <location>
        <begin position="308"/>
        <end position="417"/>
    </location>
</feature>
<feature type="compositionally biased region" description="Polar residues" evidence="2">
    <location>
        <begin position="1202"/>
        <end position="1211"/>
    </location>
</feature>
<reference evidence="3" key="1">
    <citation type="submission" date="2020-06" db="EMBL/GenBank/DDBJ databases">
        <title>Draft genome of Bugula neritina, a colonial animal packing powerful symbionts and potential medicines.</title>
        <authorList>
            <person name="Rayko M."/>
        </authorList>
    </citation>
    <scope>NUCLEOTIDE SEQUENCE [LARGE SCALE GENOMIC DNA]</scope>
    <source>
        <strain evidence="3">Kwan_BN1</strain>
    </source>
</reference>
<feature type="compositionally biased region" description="Basic residues" evidence="2">
    <location>
        <begin position="181"/>
        <end position="191"/>
    </location>
</feature>
<evidence type="ECO:0000313" key="3">
    <source>
        <dbReference type="EMBL" id="KAF6032351.1"/>
    </source>
</evidence>
<feature type="region of interest" description="Disordered" evidence="2">
    <location>
        <begin position="69"/>
        <end position="108"/>
    </location>
</feature>
<feature type="compositionally biased region" description="Basic and acidic residues" evidence="2">
    <location>
        <begin position="311"/>
        <end position="322"/>
    </location>
</feature>
<keyword evidence="4" id="KW-1185">Reference proteome</keyword>
<keyword evidence="1" id="KW-0175">Coiled coil</keyword>